<dbReference type="EMBL" id="JH003933">
    <property type="protein sequence ID" value="EGW05025.1"/>
    <property type="molecule type" value="Genomic_DNA"/>
</dbReference>
<accession>G3IL76</accession>
<evidence type="ECO:0000313" key="2">
    <source>
        <dbReference type="Proteomes" id="UP000001075"/>
    </source>
</evidence>
<dbReference type="Proteomes" id="UP000001075">
    <property type="component" value="Unassembled WGS sequence"/>
</dbReference>
<organism evidence="1 2">
    <name type="scientific">Cricetulus griseus</name>
    <name type="common">Chinese hamster</name>
    <name type="synonym">Cricetulus barabensis griseus</name>
    <dbReference type="NCBI Taxonomy" id="10029"/>
    <lineage>
        <taxon>Eukaryota</taxon>
        <taxon>Metazoa</taxon>
        <taxon>Chordata</taxon>
        <taxon>Craniata</taxon>
        <taxon>Vertebrata</taxon>
        <taxon>Euteleostomi</taxon>
        <taxon>Mammalia</taxon>
        <taxon>Eutheria</taxon>
        <taxon>Euarchontoglires</taxon>
        <taxon>Glires</taxon>
        <taxon>Rodentia</taxon>
        <taxon>Myomorpha</taxon>
        <taxon>Muroidea</taxon>
        <taxon>Cricetidae</taxon>
        <taxon>Cricetinae</taxon>
        <taxon>Cricetulus</taxon>
    </lineage>
</organism>
<sequence>MVRAGWSQKPSNAPKYMVLCSLEAEAGAALRGSESLNVACVGKDPEGEAR</sequence>
<name>G3IL76_CRIGR</name>
<dbReference type="AlphaFoldDB" id="G3IL76"/>
<evidence type="ECO:0000313" key="1">
    <source>
        <dbReference type="EMBL" id="EGW05025.1"/>
    </source>
</evidence>
<dbReference type="InParanoid" id="G3IL76"/>
<proteinExistence type="predicted"/>
<protein>
    <submittedName>
        <fullName evidence="1">Uncharacterized protein</fullName>
    </submittedName>
</protein>
<reference evidence="2" key="1">
    <citation type="journal article" date="2011" name="Nat. Biotechnol.">
        <title>The genomic sequence of the Chinese hamster ovary (CHO)-K1 cell line.</title>
        <authorList>
            <person name="Xu X."/>
            <person name="Nagarajan H."/>
            <person name="Lewis N.E."/>
            <person name="Pan S."/>
            <person name="Cai Z."/>
            <person name="Liu X."/>
            <person name="Chen W."/>
            <person name="Xie M."/>
            <person name="Wang W."/>
            <person name="Hammond S."/>
            <person name="Andersen M.R."/>
            <person name="Neff N."/>
            <person name="Passarelli B."/>
            <person name="Koh W."/>
            <person name="Fan H.C."/>
            <person name="Wang J."/>
            <person name="Gui Y."/>
            <person name="Lee K.H."/>
            <person name="Betenbaugh M.J."/>
            <person name="Quake S.R."/>
            <person name="Famili I."/>
            <person name="Palsson B.O."/>
            <person name="Wang J."/>
        </authorList>
    </citation>
    <scope>NUCLEOTIDE SEQUENCE [LARGE SCALE GENOMIC DNA]</scope>
    <source>
        <strain evidence="2">CHO K1 cell line</strain>
    </source>
</reference>
<gene>
    <name evidence="1" type="ORF">I79_024638</name>
</gene>